<dbReference type="SUPFAM" id="SSF63829">
    <property type="entry name" value="Calcium-dependent phosphotriesterase"/>
    <property type="match status" value="1"/>
</dbReference>
<reference evidence="1" key="1">
    <citation type="submission" date="2015-08" db="EMBL/GenBank/DDBJ databases">
        <authorList>
            <person name="Babu N.S."/>
            <person name="Beckwith C.J."/>
            <person name="Beseler K.G."/>
            <person name="Brison A."/>
            <person name="Carone J.V."/>
            <person name="Caskin T.P."/>
            <person name="Diamond M."/>
            <person name="Durham M.E."/>
            <person name="Foxe J.M."/>
            <person name="Go M."/>
            <person name="Henderson B.A."/>
            <person name="Jones I.B."/>
            <person name="McGettigan J.A."/>
            <person name="Micheletti S.J."/>
            <person name="Nasrallah M.E."/>
            <person name="Ortiz D."/>
            <person name="Piller C.R."/>
            <person name="Privatt S.R."/>
            <person name="Schneider S.L."/>
            <person name="Sharp S."/>
            <person name="Smith T.C."/>
            <person name="Stanton J.D."/>
            <person name="Ullery H.E."/>
            <person name="Wilson R.J."/>
            <person name="Serrano M.G."/>
            <person name="Buck G."/>
            <person name="Lee V."/>
            <person name="Wang Y."/>
            <person name="Carvalho R."/>
            <person name="Voegtly L."/>
            <person name="Shi R."/>
            <person name="Duckworth R."/>
            <person name="Johnson A."/>
            <person name="Loviza R."/>
            <person name="Walstead R."/>
            <person name="Shah Z."/>
            <person name="Kiflezghi M."/>
            <person name="Wade K."/>
            <person name="Ball S.L."/>
            <person name="Bradley K.W."/>
            <person name="Asai D.J."/>
            <person name="Bowman C.A."/>
            <person name="Russell D.A."/>
            <person name="Pope W.H."/>
            <person name="Jacobs-Sera D."/>
            <person name="Hendrix R.W."/>
            <person name="Hatfull G.F."/>
        </authorList>
    </citation>
    <scope>NUCLEOTIDE SEQUENCE</scope>
</reference>
<name>A0A2P2C1A3_9ZZZZ</name>
<dbReference type="PROSITE" id="PS51318">
    <property type="entry name" value="TAT"/>
    <property type="match status" value="1"/>
</dbReference>
<dbReference type="InterPro" id="IPR008557">
    <property type="entry name" value="PhoX"/>
</dbReference>
<proteinExistence type="predicted"/>
<protein>
    <recommendedName>
        <fullName evidence="2">DUF839 domain-containing protein</fullName>
    </recommendedName>
</protein>
<dbReference type="AlphaFoldDB" id="A0A2P2C1A3"/>
<evidence type="ECO:0008006" key="2">
    <source>
        <dbReference type="Google" id="ProtNLM"/>
    </source>
</evidence>
<organism evidence="1">
    <name type="scientific">metagenome</name>
    <dbReference type="NCBI Taxonomy" id="256318"/>
    <lineage>
        <taxon>unclassified sequences</taxon>
        <taxon>metagenomes</taxon>
    </lineage>
</organism>
<dbReference type="Pfam" id="PF05787">
    <property type="entry name" value="PhoX"/>
    <property type="match status" value="1"/>
</dbReference>
<accession>A0A2P2C1A3</accession>
<gene>
    <name evidence="1" type="ORF">NOCA2300027</name>
</gene>
<dbReference type="PANTHER" id="PTHR35399">
    <property type="entry name" value="SLR8030 PROTEIN"/>
    <property type="match status" value="1"/>
</dbReference>
<sequence>MSDDTSRQPSHLTRRGFLAGSATTGLGIALSGSVNPVFGASPARGASPGAMPGAEVGYGPLIPDPAGLLALPAGFSYRLVAQSGITTLESGEVTPGRTDGTACFVRHGRDGSVLVVNHENGAQANPIVVPHLEGLTYDAGLAFGGTTTIEVDKDLNRVREYVSLAGTFVNCAGGKTPWHTWLSCEETDDVPTVDNGLQERHGYVFEVDPHKQDANLDPTPLRCLGRFQHEAVAVDPDTHVIYETEDATAPNGLFYRWTPPDSALPLEKGSLRALADDAGTLEAMRASSGGQFVADLSVATVPGTTYDVSWQAVPDRDALVDPVRVQVTTATRSRKLEGCWWGDDGAYVVASFARRTDGSAAPHDGQVWFFDPVAQTLTLKLQFAFTTDQNVDVDGPDNITISPYGGVILAEDGNGEQHIVGTTDAGETFFFGLNQLNRSEFAGPTFSQDKKTLFVNIYNPGLVFAITGPWRKH</sequence>
<dbReference type="InterPro" id="IPR006311">
    <property type="entry name" value="TAT_signal"/>
</dbReference>
<dbReference type="EMBL" id="CZKA01000024">
    <property type="protein sequence ID" value="CUR55795.1"/>
    <property type="molecule type" value="Genomic_DNA"/>
</dbReference>
<dbReference type="PANTHER" id="PTHR35399:SF4">
    <property type="entry name" value="MEMBRANE PROTEIN"/>
    <property type="match status" value="1"/>
</dbReference>
<evidence type="ECO:0000313" key="1">
    <source>
        <dbReference type="EMBL" id="CUR55795.1"/>
    </source>
</evidence>